<dbReference type="EMBL" id="LFMI01000394">
    <property type="protein sequence ID" value="OTA03278.1"/>
    <property type="molecule type" value="Genomic_DNA"/>
</dbReference>
<accession>A0A2H2ZB79</accession>
<keyword evidence="2" id="KW-1185">Reference proteome</keyword>
<sequence>MADQSIERQEESFKQRQAELCITIRQHEDEIRALRAKERSLRDFVLDSNSDEVVSGDDILCRFAGLRQKIQRISFSKTYRLGRKMLPLLPKGDSFDPSLEELWAKSRRSSRRLILRSVIFQFLHDSIFSHETFDFDDSRLESTRGLADALGRFERTMVDQGVPQDAVVDWRLSTFKCIERARLGGKVFGGELRTDIYRRFSHFIATDASQQERMKLADGYQELCKEAWDLQLLMRRSREPYQCRSIRRPSAEGLKSWEEVFEEISAEGTGDGMTFTLFGALIKESRIPGEEPKILERAQVIATATGK</sequence>
<name>A0A2H2ZB79_TRIPA</name>
<evidence type="ECO:0000313" key="1">
    <source>
        <dbReference type="EMBL" id="OTA03278.1"/>
    </source>
</evidence>
<comment type="caution">
    <text evidence="1">The sequence shown here is derived from an EMBL/GenBank/DDBJ whole genome shotgun (WGS) entry which is preliminary data.</text>
</comment>
<dbReference type="OrthoDB" id="5393537at2759"/>
<dbReference type="AlphaFoldDB" id="A0A2H2ZB79"/>
<proteinExistence type="predicted"/>
<dbReference type="Proteomes" id="UP000219286">
    <property type="component" value="Unassembled WGS sequence"/>
</dbReference>
<gene>
    <name evidence="1" type="ORF">A9Z42_0037140</name>
</gene>
<evidence type="ECO:0000313" key="2">
    <source>
        <dbReference type="Proteomes" id="UP000219286"/>
    </source>
</evidence>
<reference evidence="1 2" key="1">
    <citation type="journal article" date="2015" name="Genome Announc.">
        <title>Genome sequence and annotation of Trichoderma parareesei, the ancestor of the cellulase producer Trichoderma reesei.</title>
        <authorList>
            <person name="Yang D."/>
            <person name="Pomraning K."/>
            <person name="Kopchinskiy A."/>
            <person name="Karimi Aghcheh R."/>
            <person name="Atanasova L."/>
            <person name="Chenthamara K."/>
            <person name="Baker S.E."/>
            <person name="Zhang R."/>
            <person name="Shen Q."/>
            <person name="Freitag M."/>
            <person name="Kubicek C.P."/>
            <person name="Druzhinina I.S."/>
        </authorList>
    </citation>
    <scope>NUCLEOTIDE SEQUENCE [LARGE SCALE GENOMIC DNA]</scope>
    <source>
        <strain evidence="1 2">CBS 125925</strain>
    </source>
</reference>
<organism evidence="1 2">
    <name type="scientific">Trichoderma parareesei</name>
    <name type="common">Filamentous fungus</name>
    <dbReference type="NCBI Taxonomy" id="858221"/>
    <lineage>
        <taxon>Eukaryota</taxon>
        <taxon>Fungi</taxon>
        <taxon>Dikarya</taxon>
        <taxon>Ascomycota</taxon>
        <taxon>Pezizomycotina</taxon>
        <taxon>Sordariomycetes</taxon>
        <taxon>Hypocreomycetidae</taxon>
        <taxon>Hypocreales</taxon>
        <taxon>Hypocreaceae</taxon>
        <taxon>Trichoderma</taxon>
    </lineage>
</organism>
<protein>
    <submittedName>
        <fullName evidence="1">Uncharacterized protein</fullName>
    </submittedName>
</protein>